<comment type="caution">
    <text evidence="2">The sequence shown here is derived from an EMBL/GenBank/DDBJ whole genome shotgun (WGS) entry which is preliminary data.</text>
</comment>
<evidence type="ECO:0000256" key="1">
    <source>
        <dbReference type="SAM" id="Phobius"/>
    </source>
</evidence>
<keyword evidence="3" id="KW-1185">Reference proteome</keyword>
<feature type="transmembrane region" description="Helical" evidence="1">
    <location>
        <begin position="84"/>
        <end position="106"/>
    </location>
</feature>
<dbReference type="OrthoDB" id="582790at2"/>
<feature type="transmembrane region" description="Helical" evidence="1">
    <location>
        <begin position="45"/>
        <end position="63"/>
    </location>
</feature>
<protein>
    <submittedName>
        <fullName evidence="2">Uncharacterized protein</fullName>
    </submittedName>
</protein>
<evidence type="ECO:0000313" key="3">
    <source>
        <dbReference type="Proteomes" id="UP000271624"/>
    </source>
</evidence>
<keyword evidence="1" id="KW-1133">Transmembrane helix</keyword>
<proteinExistence type="predicted"/>
<gene>
    <name evidence="2" type="ORF">DSM106972_022560</name>
</gene>
<dbReference type="AlphaFoldDB" id="A0A433VLT3"/>
<organism evidence="2 3">
    <name type="scientific">Dulcicalothrix desertica PCC 7102</name>
    <dbReference type="NCBI Taxonomy" id="232991"/>
    <lineage>
        <taxon>Bacteria</taxon>
        <taxon>Bacillati</taxon>
        <taxon>Cyanobacteriota</taxon>
        <taxon>Cyanophyceae</taxon>
        <taxon>Nostocales</taxon>
        <taxon>Calotrichaceae</taxon>
        <taxon>Dulcicalothrix</taxon>
    </lineage>
</organism>
<keyword evidence="1" id="KW-0812">Transmembrane</keyword>
<dbReference type="Proteomes" id="UP000271624">
    <property type="component" value="Unassembled WGS sequence"/>
</dbReference>
<keyword evidence="1" id="KW-0472">Membrane</keyword>
<evidence type="ECO:0000313" key="2">
    <source>
        <dbReference type="EMBL" id="RUT06995.1"/>
    </source>
</evidence>
<name>A0A433VLT3_9CYAN</name>
<dbReference type="EMBL" id="RSCL01000005">
    <property type="protein sequence ID" value="RUT06995.1"/>
    <property type="molecule type" value="Genomic_DNA"/>
</dbReference>
<accession>A0A433VLT3</accession>
<sequence length="144" mass="17266">MKNYPFTLWLLSLLFFLRVLGQILVAYFNVSFLPPMPHWYSGLLPYPILLPTQILIIILQIKINTDISRNKGFFAKPRRKFGKLLQWFSYPYAVIMAIRYVITMYLYPERRWFGEGTIPIIFHFVLAGYLFTWGKFSARWQEKE</sequence>
<feature type="transmembrane region" description="Helical" evidence="1">
    <location>
        <begin position="112"/>
        <end position="133"/>
    </location>
</feature>
<reference evidence="2" key="2">
    <citation type="journal article" date="2019" name="Genome Biol. Evol.">
        <title>Day and night: Metabolic profiles and evolutionary relationships of six axenic non-marine cyanobacteria.</title>
        <authorList>
            <person name="Will S.E."/>
            <person name="Henke P."/>
            <person name="Boedeker C."/>
            <person name="Huang S."/>
            <person name="Brinkmann H."/>
            <person name="Rohde M."/>
            <person name="Jarek M."/>
            <person name="Friedl T."/>
            <person name="Seufert S."/>
            <person name="Schumacher M."/>
            <person name="Overmann J."/>
            <person name="Neumann-Schaal M."/>
            <person name="Petersen J."/>
        </authorList>
    </citation>
    <scope>NUCLEOTIDE SEQUENCE [LARGE SCALE GENOMIC DNA]</scope>
    <source>
        <strain evidence="2">PCC 7102</strain>
    </source>
</reference>
<reference evidence="2" key="1">
    <citation type="submission" date="2018-12" db="EMBL/GenBank/DDBJ databases">
        <authorList>
            <person name="Will S."/>
            <person name="Neumann-Schaal M."/>
            <person name="Henke P."/>
        </authorList>
    </citation>
    <scope>NUCLEOTIDE SEQUENCE</scope>
    <source>
        <strain evidence="2">PCC 7102</strain>
    </source>
</reference>
<dbReference type="RefSeq" id="WP_127080861.1">
    <property type="nucleotide sequence ID" value="NZ_RSCL01000005.1"/>
</dbReference>